<feature type="compositionally biased region" description="Polar residues" evidence="1">
    <location>
        <begin position="107"/>
        <end position="121"/>
    </location>
</feature>
<organism evidence="2 3">
    <name type="scientific">Pycnococcus provasolii</name>
    <dbReference type="NCBI Taxonomy" id="41880"/>
    <lineage>
        <taxon>Eukaryota</taxon>
        <taxon>Viridiplantae</taxon>
        <taxon>Chlorophyta</taxon>
        <taxon>Pseudoscourfieldiophyceae</taxon>
        <taxon>Pseudoscourfieldiales</taxon>
        <taxon>Pycnococcaceae</taxon>
        <taxon>Pycnococcus</taxon>
    </lineage>
</organism>
<sequence>MADVYPGGEPPKTSSMFGPQKLSTKPTTAAHSFGTAPRMPSNKLYITKAQVKKKTGMVSPGPLYNMGSSFGSQLGSKNETAPSYRFGTKSTIEETGLAKESRPGPGNYQTVGSVGKQIQSRRNNEPTWKFGSGSRWGNYKPKTGPNGVFKGEYSTPAASLPQLPAGYLGDAPSYSFFGKAQRGELGAGGGVGVKPSFVSSPGPGEYAVSKSMGGQILSHRETSGTFKFGTSKRDEGGKIYITHAHERSLIGKHSPAPNLYKAESSIGPQWTSKNSNARMTKFGTGDRFSEVKAKDTRGLPKTPGPGSYGV</sequence>
<feature type="region of interest" description="Disordered" evidence="1">
    <location>
        <begin position="265"/>
        <end position="310"/>
    </location>
</feature>
<dbReference type="EMBL" id="BNJQ01000032">
    <property type="protein sequence ID" value="GHP11087.1"/>
    <property type="molecule type" value="Genomic_DNA"/>
</dbReference>
<protein>
    <submittedName>
        <fullName evidence="2">Uncharacterized protein</fullName>
    </submittedName>
</protein>
<dbReference type="AlphaFoldDB" id="A0A830I1Q3"/>
<dbReference type="Proteomes" id="UP000660262">
    <property type="component" value="Unassembled WGS sequence"/>
</dbReference>
<dbReference type="InterPro" id="IPR010736">
    <property type="entry name" value="SHIPPO-rpt"/>
</dbReference>
<feature type="region of interest" description="Disordered" evidence="1">
    <location>
        <begin position="1"/>
        <end position="37"/>
    </location>
</feature>
<feature type="region of interest" description="Disordered" evidence="1">
    <location>
        <begin position="95"/>
        <end position="141"/>
    </location>
</feature>
<evidence type="ECO:0000313" key="2">
    <source>
        <dbReference type="EMBL" id="GHP11087.1"/>
    </source>
</evidence>
<proteinExistence type="predicted"/>
<dbReference type="PANTHER" id="PTHR40429:SF1">
    <property type="entry name" value="FLAGELLAR ASSOCIATED PROTEIN"/>
    <property type="match status" value="1"/>
</dbReference>
<comment type="caution">
    <text evidence="2">The sequence shown here is derived from an EMBL/GenBank/DDBJ whole genome shotgun (WGS) entry which is preliminary data.</text>
</comment>
<accession>A0A830I1Q3</accession>
<evidence type="ECO:0000256" key="1">
    <source>
        <dbReference type="SAM" id="MobiDB-lite"/>
    </source>
</evidence>
<gene>
    <name evidence="2" type="ORF">PPROV_000981700</name>
</gene>
<feature type="compositionally biased region" description="Polar residues" evidence="1">
    <location>
        <begin position="12"/>
        <end position="30"/>
    </location>
</feature>
<dbReference type="OrthoDB" id="406368at2759"/>
<feature type="compositionally biased region" description="Polar residues" evidence="1">
    <location>
        <begin position="266"/>
        <end position="278"/>
    </location>
</feature>
<dbReference type="PANTHER" id="PTHR40429">
    <property type="entry name" value="FLAGELLAR ASSOCIATED PROTEIN"/>
    <property type="match status" value="1"/>
</dbReference>
<evidence type="ECO:0000313" key="3">
    <source>
        <dbReference type="Proteomes" id="UP000660262"/>
    </source>
</evidence>
<dbReference type="Pfam" id="PF07004">
    <property type="entry name" value="SHIPPO-rpt"/>
    <property type="match status" value="2"/>
</dbReference>
<name>A0A830I1Q3_9CHLO</name>
<reference evidence="2" key="1">
    <citation type="submission" date="2020-10" db="EMBL/GenBank/DDBJ databases">
        <title>Unveiling of a novel bifunctional photoreceptor, Dualchrome1, isolated from a cosmopolitan green alga.</title>
        <authorList>
            <person name="Suzuki S."/>
            <person name="Kawachi M."/>
        </authorList>
    </citation>
    <scope>NUCLEOTIDE SEQUENCE</scope>
    <source>
        <strain evidence="2">NIES 2893</strain>
    </source>
</reference>
<keyword evidence="3" id="KW-1185">Reference proteome</keyword>
<feature type="compositionally biased region" description="Basic and acidic residues" evidence="1">
    <location>
        <begin position="287"/>
        <end position="298"/>
    </location>
</feature>